<gene>
    <name evidence="6" type="ORF">OFUS_LOCUS22201</name>
</gene>
<feature type="transmembrane region" description="Helical" evidence="5">
    <location>
        <begin position="86"/>
        <end position="111"/>
    </location>
</feature>
<evidence type="ECO:0000256" key="2">
    <source>
        <dbReference type="ARBA" id="ARBA00022692"/>
    </source>
</evidence>
<reference evidence="6" key="1">
    <citation type="submission" date="2022-03" db="EMBL/GenBank/DDBJ databases">
        <authorList>
            <person name="Martin C."/>
        </authorList>
    </citation>
    <scope>NUCLEOTIDE SEQUENCE</scope>
</reference>
<evidence type="ECO:0000256" key="1">
    <source>
        <dbReference type="ARBA" id="ARBA00004141"/>
    </source>
</evidence>
<protein>
    <submittedName>
        <fullName evidence="6">Uncharacterized protein</fullName>
    </submittedName>
</protein>
<dbReference type="PANTHER" id="PTHR23112">
    <property type="entry name" value="G PROTEIN-COUPLED RECEPTOR 157-RELATED"/>
    <property type="match status" value="1"/>
</dbReference>
<feature type="transmembrane region" description="Helical" evidence="5">
    <location>
        <begin position="162"/>
        <end position="185"/>
    </location>
</feature>
<evidence type="ECO:0000256" key="5">
    <source>
        <dbReference type="SAM" id="Phobius"/>
    </source>
</evidence>
<sequence length="259" mass="29003">MFTVLAPSEAIASTYNNSAKMTTLRDDGSILPVLGKPGVWFWIIHIGGASSLFISICFSFGLIAYLGVMGKRQNRPFWTWKLPERLVMYLALCDLLWSIAHSIDHYIMIALYDHVPDLPCIILGFLLNEFIFIQAIIVMFIAIGAFVMVVKNKRIPLGRYDWRLLVVSIGFSTVTGIVMVCFDLFGPSGAWCFLDGRNPLYGVLMSIISIAMIFTSLFNLGPCGQLEVAEASFKNSSRKLNKHVPNTDHHLHEYTALSM</sequence>
<dbReference type="EMBL" id="CAIIXF020000010">
    <property type="protein sequence ID" value="CAH1798004.1"/>
    <property type="molecule type" value="Genomic_DNA"/>
</dbReference>
<keyword evidence="7" id="KW-1185">Reference proteome</keyword>
<comment type="caution">
    <text evidence="6">The sequence shown here is derived from an EMBL/GenBank/DDBJ whole genome shotgun (WGS) entry which is preliminary data.</text>
</comment>
<evidence type="ECO:0000256" key="4">
    <source>
        <dbReference type="ARBA" id="ARBA00023136"/>
    </source>
</evidence>
<feature type="transmembrane region" description="Helical" evidence="5">
    <location>
        <begin position="131"/>
        <end position="150"/>
    </location>
</feature>
<feature type="transmembrane region" description="Helical" evidence="5">
    <location>
        <begin position="39"/>
        <end position="66"/>
    </location>
</feature>
<feature type="transmembrane region" description="Helical" evidence="5">
    <location>
        <begin position="200"/>
        <end position="220"/>
    </location>
</feature>
<comment type="subcellular location">
    <subcellularLocation>
        <location evidence="1">Membrane</location>
        <topology evidence="1">Multi-pass membrane protein</topology>
    </subcellularLocation>
</comment>
<dbReference type="PANTHER" id="PTHR23112:SF0">
    <property type="entry name" value="TRANSMEMBRANE PROTEIN 116"/>
    <property type="match status" value="1"/>
</dbReference>
<name>A0A8S4PYZ4_OWEFU</name>
<dbReference type="GO" id="GO:0004930">
    <property type="term" value="F:G protein-coupled receptor activity"/>
    <property type="evidence" value="ECO:0007669"/>
    <property type="project" value="TreeGrafter"/>
</dbReference>
<proteinExistence type="predicted"/>
<organism evidence="6 7">
    <name type="scientific">Owenia fusiformis</name>
    <name type="common">Polychaete worm</name>
    <dbReference type="NCBI Taxonomy" id="6347"/>
    <lineage>
        <taxon>Eukaryota</taxon>
        <taxon>Metazoa</taxon>
        <taxon>Spiralia</taxon>
        <taxon>Lophotrochozoa</taxon>
        <taxon>Annelida</taxon>
        <taxon>Polychaeta</taxon>
        <taxon>Sedentaria</taxon>
        <taxon>Canalipalpata</taxon>
        <taxon>Sabellida</taxon>
        <taxon>Oweniida</taxon>
        <taxon>Oweniidae</taxon>
        <taxon>Owenia</taxon>
    </lineage>
</organism>
<evidence type="ECO:0000256" key="3">
    <source>
        <dbReference type="ARBA" id="ARBA00022989"/>
    </source>
</evidence>
<dbReference type="AlphaFoldDB" id="A0A8S4PYZ4"/>
<evidence type="ECO:0000313" key="6">
    <source>
        <dbReference type="EMBL" id="CAH1798004.1"/>
    </source>
</evidence>
<dbReference type="Proteomes" id="UP000749559">
    <property type="component" value="Unassembled WGS sequence"/>
</dbReference>
<dbReference type="GO" id="GO:0005886">
    <property type="term" value="C:plasma membrane"/>
    <property type="evidence" value="ECO:0007669"/>
    <property type="project" value="TreeGrafter"/>
</dbReference>
<keyword evidence="2 5" id="KW-0812">Transmembrane</keyword>
<keyword evidence="3 5" id="KW-1133">Transmembrane helix</keyword>
<accession>A0A8S4PYZ4</accession>
<dbReference type="GO" id="GO:0007189">
    <property type="term" value="P:adenylate cyclase-activating G protein-coupled receptor signaling pathway"/>
    <property type="evidence" value="ECO:0007669"/>
    <property type="project" value="TreeGrafter"/>
</dbReference>
<evidence type="ECO:0000313" key="7">
    <source>
        <dbReference type="Proteomes" id="UP000749559"/>
    </source>
</evidence>
<keyword evidence="4 5" id="KW-0472">Membrane</keyword>
<dbReference type="OrthoDB" id="6115658at2759"/>